<dbReference type="InterPro" id="IPR003141">
    <property type="entry name" value="Pol/His_phosphatase_N"/>
</dbReference>
<dbReference type="SUPFAM" id="SSF89550">
    <property type="entry name" value="PHP domain-like"/>
    <property type="match status" value="1"/>
</dbReference>
<proteinExistence type="predicted"/>
<evidence type="ECO:0000313" key="3">
    <source>
        <dbReference type="Proteomes" id="UP000767334"/>
    </source>
</evidence>
<dbReference type="CDD" id="cd07438">
    <property type="entry name" value="PHP_HisPPase_AMP"/>
    <property type="match status" value="1"/>
</dbReference>
<name>A0ABS2FBW8_9CLOT</name>
<dbReference type="InterPro" id="IPR004013">
    <property type="entry name" value="PHP_dom"/>
</dbReference>
<dbReference type="Gene3D" id="3.20.20.140">
    <property type="entry name" value="Metal-dependent hydrolases"/>
    <property type="match status" value="1"/>
</dbReference>
<organism evidence="2 3">
    <name type="scientific">Clostridium saudiense</name>
    <dbReference type="NCBI Taxonomy" id="1414720"/>
    <lineage>
        <taxon>Bacteria</taxon>
        <taxon>Bacillati</taxon>
        <taxon>Bacillota</taxon>
        <taxon>Clostridia</taxon>
        <taxon>Eubacteriales</taxon>
        <taxon>Clostridiaceae</taxon>
        <taxon>Clostridium</taxon>
    </lineage>
</organism>
<dbReference type="PANTHER" id="PTHR42924:SF3">
    <property type="entry name" value="POLYMERASE_HISTIDINOL PHOSPHATASE N-TERMINAL DOMAIN-CONTAINING PROTEIN"/>
    <property type="match status" value="1"/>
</dbReference>
<sequence>MKYADLHIHSNYSDGIKSPEEIIDSAIKDNIKYISITDHDSIASQYVTKNNYKEINIIPGIELSTEFREMELHILGYFMDIDNKELQEVVDELNTQRMKRVEEILFNLKKYDIKLDLEDLAIDIDSTVGRSHVANAMVRKGYFDNYKSAFRSFLVQGKPAYVKGFRLNYRDCIDVINKSDGVAILAHPGQIYRKIEVENILKELRCFGLKGIEVYHPSHSQGDINKFFNLAKKYKLCISGGSDYHGRALGYDNLTIGSCGLNEEYLEKFIKFNKR</sequence>
<accession>A0ABS2FBW8</accession>
<evidence type="ECO:0000313" key="2">
    <source>
        <dbReference type="EMBL" id="MBM6817909.1"/>
    </source>
</evidence>
<dbReference type="Proteomes" id="UP000767334">
    <property type="component" value="Unassembled WGS sequence"/>
</dbReference>
<dbReference type="Pfam" id="PF02811">
    <property type="entry name" value="PHP"/>
    <property type="match status" value="1"/>
</dbReference>
<protein>
    <submittedName>
        <fullName evidence="2">PHP domain-containing protein</fullName>
    </submittedName>
</protein>
<dbReference type="EMBL" id="JACJLL010000003">
    <property type="protein sequence ID" value="MBM6817909.1"/>
    <property type="molecule type" value="Genomic_DNA"/>
</dbReference>
<dbReference type="InterPro" id="IPR016195">
    <property type="entry name" value="Pol/histidinol_Pase-like"/>
</dbReference>
<dbReference type="RefSeq" id="WP_195963667.1">
    <property type="nucleotide sequence ID" value="NZ_JACJLL010000003.1"/>
</dbReference>
<dbReference type="PANTHER" id="PTHR42924">
    <property type="entry name" value="EXONUCLEASE"/>
    <property type="match status" value="1"/>
</dbReference>
<dbReference type="InterPro" id="IPR052018">
    <property type="entry name" value="PHP_domain"/>
</dbReference>
<dbReference type="SMART" id="SM00481">
    <property type="entry name" value="POLIIIAc"/>
    <property type="match status" value="1"/>
</dbReference>
<feature type="domain" description="Polymerase/histidinol phosphatase N-terminal" evidence="1">
    <location>
        <begin position="4"/>
        <end position="67"/>
    </location>
</feature>
<keyword evidence="3" id="KW-1185">Reference proteome</keyword>
<comment type="caution">
    <text evidence="2">The sequence shown here is derived from an EMBL/GenBank/DDBJ whole genome shotgun (WGS) entry which is preliminary data.</text>
</comment>
<evidence type="ECO:0000259" key="1">
    <source>
        <dbReference type="SMART" id="SM00481"/>
    </source>
</evidence>
<gene>
    <name evidence="2" type="ORF">H6A19_00910</name>
</gene>
<reference evidence="2 3" key="1">
    <citation type="journal article" date="2021" name="Sci. Rep.">
        <title>The distribution of antibiotic resistance genes in chicken gut microbiota commensals.</title>
        <authorList>
            <person name="Juricova H."/>
            <person name="Matiasovicova J."/>
            <person name="Kubasova T."/>
            <person name="Cejkova D."/>
            <person name="Rychlik I."/>
        </authorList>
    </citation>
    <scope>NUCLEOTIDE SEQUENCE [LARGE SCALE GENOMIC DNA]</scope>
    <source>
        <strain evidence="2 3">An435</strain>
    </source>
</reference>
<dbReference type="Gene3D" id="1.10.150.650">
    <property type="match status" value="1"/>
</dbReference>